<keyword evidence="3" id="KW-1185">Reference proteome</keyword>
<feature type="region of interest" description="Disordered" evidence="1">
    <location>
        <begin position="69"/>
        <end position="107"/>
    </location>
</feature>
<accession>A0A9P4TRZ2</accession>
<gene>
    <name evidence="2" type="ORF">CC78DRAFT_573209</name>
</gene>
<feature type="compositionally biased region" description="Low complexity" evidence="1">
    <location>
        <begin position="70"/>
        <end position="80"/>
    </location>
</feature>
<evidence type="ECO:0000256" key="1">
    <source>
        <dbReference type="SAM" id="MobiDB-lite"/>
    </source>
</evidence>
<dbReference type="EMBL" id="ML986578">
    <property type="protein sequence ID" value="KAF2270850.1"/>
    <property type="molecule type" value="Genomic_DNA"/>
</dbReference>
<dbReference type="Proteomes" id="UP000800093">
    <property type="component" value="Unassembled WGS sequence"/>
</dbReference>
<name>A0A9P4TRZ2_9PLEO</name>
<comment type="caution">
    <text evidence="2">The sequence shown here is derived from an EMBL/GenBank/DDBJ whole genome shotgun (WGS) entry which is preliminary data.</text>
</comment>
<protein>
    <submittedName>
        <fullName evidence="2">Uncharacterized protein</fullName>
    </submittedName>
</protein>
<organism evidence="2 3">
    <name type="scientific">Lojkania enalia</name>
    <dbReference type="NCBI Taxonomy" id="147567"/>
    <lineage>
        <taxon>Eukaryota</taxon>
        <taxon>Fungi</taxon>
        <taxon>Dikarya</taxon>
        <taxon>Ascomycota</taxon>
        <taxon>Pezizomycotina</taxon>
        <taxon>Dothideomycetes</taxon>
        <taxon>Pleosporomycetidae</taxon>
        <taxon>Pleosporales</taxon>
        <taxon>Pleosporales incertae sedis</taxon>
        <taxon>Lojkania</taxon>
    </lineage>
</organism>
<reference evidence="3" key="1">
    <citation type="journal article" date="2020" name="Stud. Mycol.">
        <title>101 Dothideomycetes genomes: A test case for predicting lifestyles and emergence of pathogens.</title>
        <authorList>
            <person name="Haridas S."/>
            <person name="Albert R."/>
            <person name="Binder M."/>
            <person name="Bloem J."/>
            <person name="LaButti K."/>
            <person name="Salamov A."/>
            <person name="Andreopoulos B."/>
            <person name="Baker S."/>
            <person name="Barry K."/>
            <person name="Bills G."/>
            <person name="Bluhm B."/>
            <person name="Cannon C."/>
            <person name="Castanera R."/>
            <person name="Culley D."/>
            <person name="Daum C."/>
            <person name="Ezra D."/>
            <person name="Gonzalez J."/>
            <person name="Henrissat B."/>
            <person name="Kuo A."/>
            <person name="Liang C."/>
            <person name="Lipzen A."/>
            <person name="Lutzoni F."/>
            <person name="Magnuson J."/>
            <person name="Mondo S."/>
            <person name="Nolan M."/>
            <person name="Ohm R."/>
            <person name="Pangilinan J."/>
            <person name="Park H.-J."/>
            <person name="Ramirez L."/>
            <person name="Alfaro M."/>
            <person name="Sun H."/>
            <person name="Tritt A."/>
            <person name="Yoshinaga Y."/>
            <person name="Zwiers L.-H."/>
            <person name="Turgeon B."/>
            <person name="Goodwin S."/>
            <person name="Spatafora J."/>
            <person name="Crous P."/>
            <person name="Grigoriev I."/>
        </authorList>
    </citation>
    <scope>NUCLEOTIDE SEQUENCE [LARGE SCALE GENOMIC DNA]</scope>
    <source>
        <strain evidence="3">CBS 304.66</strain>
    </source>
</reference>
<sequence length="107" mass="11823">MSYPADILPPTFLTSQFRPLISNLHPYFLPAHYHPASLPLSDSNTPIPLSTISSTFLSHFFLPTYPLPPSTSTSAPSSTHEPPKDPGTDPETSNMRYPFPYLPSHLS</sequence>
<dbReference type="AlphaFoldDB" id="A0A9P4TRZ2"/>
<proteinExistence type="predicted"/>
<evidence type="ECO:0000313" key="3">
    <source>
        <dbReference type="Proteomes" id="UP000800093"/>
    </source>
</evidence>
<evidence type="ECO:0000313" key="2">
    <source>
        <dbReference type="EMBL" id="KAF2270850.1"/>
    </source>
</evidence>